<proteinExistence type="predicted"/>
<reference evidence="1" key="2">
    <citation type="journal article" date="2015" name="Data Brief">
        <title>Shoot transcriptome of the giant reed, Arundo donax.</title>
        <authorList>
            <person name="Barrero R.A."/>
            <person name="Guerrero F.D."/>
            <person name="Moolhuijzen P."/>
            <person name="Goolsby J.A."/>
            <person name="Tidwell J."/>
            <person name="Bellgard S.E."/>
            <person name="Bellgard M.I."/>
        </authorList>
    </citation>
    <scope>NUCLEOTIDE SEQUENCE</scope>
    <source>
        <tissue evidence="1">Shoot tissue taken approximately 20 cm above the soil surface</tissue>
    </source>
</reference>
<name>A0A0A9CT61_ARUDO</name>
<reference evidence="1" key="1">
    <citation type="submission" date="2014-09" db="EMBL/GenBank/DDBJ databases">
        <authorList>
            <person name="Magalhaes I.L.F."/>
            <person name="Oliveira U."/>
            <person name="Santos F.R."/>
            <person name="Vidigal T.H.D.A."/>
            <person name="Brescovit A.D."/>
            <person name="Santos A.J."/>
        </authorList>
    </citation>
    <scope>NUCLEOTIDE SEQUENCE</scope>
    <source>
        <tissue evidence="1">Shoot tissue taken approximately 20 cm above the soil surface</tissue>
    </source>
</reference>
<dbReference type="EMBL" id="GBRH01223218">
    <property type="protein sequence ID" value="JAD74677.1"/>
    <property type="molecule type" value="Transcribed_RNA"/>
</dbReference>
<sequence>MERASTFCSTFANSFLDLPTGEVFSRSLAKTSTPRSLRTCSRGRAPPKIDCLSLSFAAISSDCPVTVERDFRFNRGLSAALLSVSAPATPVLAAVTF</sequence>
<dbReference type="AlphaFoldDB" id="A0A0A9CT61"/>
<organism evidence="1">
    <name type="scientific">Arundo donax</name>
    <name type="common">Giant reed</name>
    <name type="synonym">Donax arundinaceus</name>
    <dbReference type="NCBI Taxonomy" id="35708"/>
    <lineage>
        <taxon>Eukaryota</taxon>
        <taxon>Viridiplantae</taxon>
        <taxon>Streptophyta</taxon>
        <taxon>Embryophyta</taxon>
        <taxon>Tracheophyta</taxon>
        <taxon>Spermatophyta</taxon>
        <taxon>Magnoliopsida</taxon>
        <taxon>Liliopsida</taxon>
        <taxon>Poales</taxon>
        <taxon>Poaceae</taxon>
        <taxon>PACMAD clade</taxon>
        <taxon>Arundinoideae</taxon>
        <taxon>Arundineae</taxon>
        <taxon>Arundo</taxon>
    </lineage>
</organism>
<accession>A0A0A9CT61</accession>
<protein>
    <submittedName>
        <fullName evidence="1">Uncharacterized protein</fullName>
    </submittedName>
</protein>
<evidence type="ECO:0000313" key="1">
    <source>
        <dbReference type="EMBL" id="JAD74677.1"/>
    </source>
</evidence>